<accession>H5Y2U1</accession>
<dbReference type="AlphaFoldDB" id="H5Y2U1"/>
<name>H5Y2U1_9FIRM</name>
<evidence type="ECO:0000313" key="2">
    <source>
        <dbReference type="Proteomes" id="UP000005104"/>
    </source>
</evidence>
<proteinExistence type="predicted"/>
<protein>
    <submittedName>
        <fullName evidence="1">Uncharacterized protein</fullName>
    </submittedName>
</protein>
<dbReference type="eggNOG" id="ENOG5032RG8">
    <property type="taxonomic scope" value="Bacteria"/>
</dbReference>
<evidence type="ECO:0000313" key="1">
    <source>
        <dbReference type="EMBL" id="EHQ88498.1"/>
    </source>
</evidence>
<dbReference type="STRING" id="768710.DesyoDRAFT_1339"/>
<dbReference type="OrthoDB" id="1683055at2"/>
<sequence>MSYEYYTLPQNTSGAVNIPIFNTPTPLASITLAAGSGNDLATLRANIGWRSLSDTLVPVQVLFKIWRGAPVSGDLICSVQDSAEALHDEFAITDFSDVVAGLVSNQPITFVLTAETIAADTLAEVIGPLTFAAYGTNLSALRYFEFPNNIVGGANIPVAQTPVPVAVFEVAVQPSQVVVLRPAVGWKATGDLYPKVDVLFKLWRGAPVTGVLVASADDSADREEMAVTSFSHVDSGFTTAQTIAYVLTAEAPDPDHRASIVGAMTLTGAFPSVGAFYTLPQNTAGSVNIPIISTGAPLAALTVETPELNVFLRASIGWATPSPPIETATPVLFKIWRGAPDTGTLVYSALDSGEGNWDNRKVTALNHVDSGFTASGPVTYTLTVELINPGIAANVVGPLTFTVDPES</sequence>
<gene>
    <name evidence="1" type="ORF">DesyoDRAFT_1339</name>
</gene>
<dbReference type="EMBL" id="CM001441">
    <property type="protein sequence ID" value="EHQ88498.1"/>
    <property type="molecule type" value="Genomic_DNA"/>
</dbReference>
<reference evidence="1 2" key="1">
    <citation type="submission" date="2011-11" db="EMBL/GenBank/DDBJ databases">
        <title>The Noncontiguous Finished genome of Desulfosporosinus youngiae DSM 17734.</title>
        <authorList>
            <consortium name="US DOE Joint Genome Institute (JGI-PGF)"/>
            <person name="Lucas S."/>
            <person name="Han J."/>
            <person name="Lapidus A."/>
            <person name="Cheng J.-F."/>
            <person name="Goodwin L."/>
            <person name="Pitluck S."/>
            <person name="Peters L."/>
            <person name="Ovchinnikova G."/>
            <person name="Lu M."/>
            <person name="Land M.L."/>
            <person name="Hauser L."/>
            <person name="Pester M."/>
            <person name="Spring S."/>
            <person name="Ollivier B."/>
            <person name="Rattei T."/>
            <person name="Klenk H.-P."/>
            <person name="Wagner M."/>
            <person name="Loy A."/>
            <person name="Woyke T.J."/>
        </authorList>
    </citation>
    <scope>NUCLEOTIDE SEQUENCE [LARGE SCALE GENOMIC DNA]</scope>
    <source>
        <strain evidence="1 2">DSM 17734</strain>
    </source>
</reference>
<dbReference type="HOGENOM" id="CLU_055600_0_0_9"/>
<keyword evidence="2" id="KW-1185">Reference proteome</keyword>
<dbReference type="RefSeq" id="WP_007780957.1">
    <property type="nucleotide sequence ID" value="NZ_CM001441.1"/>
</dbReference>
<dbReference type="Proteomes" id="UP000005104">
    <property type="component" value="Chromosome"/>
</dbReference>
<organism evidence="1 2">
    <name type="scientific">Desulfosporosinus youngiae DSM 17734</name>
    <dbReference type="NCBI Taxonomy" id="768710"/>
    <lineage>
        <taxon>Bacteria</taxon>
        <taxon>Bacillati</taxon>
        <taxon>Bacillota</taxon>
        <taxon>Clostridia</taxon>
        <taxon>Eubacteriales</taxon>
        <taxon>Desulfitobacteriaceae</taxon>
        <taxon>Desulfosporosinus</taxon>
    </lineage>
</organism>